<dbReference type="GO" id="GO:0010557">
    <property type="term" value="P:positive regulation of macromolecule biosynthetic process"/>
    <property type="evidence" value="ECO:0007669"/>
    <property type="project" value="UniProtKB-ARBA"/>
</dbReference>
<feature type="domain" description="C2H2-type" evidence="19">
    <location>
        <begin position="405"/>
        <end position="432"/>
    </location>
</feature>
<evidence type="ECO:0000256" key="12">
    <source>
        <dbReference type="ARBA" id="ARBA00061457"/>
    </source>
</evidence>
<dbReference type="PANTHER" id="PTHR24379">
    <property type="entry name" value="KRAB AND ZINC FINGER DOMAIN-CONTAINING"/>
    <property type="match status" value="1"/>
</dbReference>
<feature type="domain" description="C2H2-type" evidence="19">
    <location>
        <begin position="546"/>
        <end position="574"/>
    </location>
</feature>
<dbReference type="InterPro" id="IPR036236">
    <property type="entry name" value="Znf_C2H2_sf"/>
</dbReference>
<dbReference type="FunFam" id="3.30.160.60:FF:000123">
    <property type="entry name" value="transcriptional repressor CTCF isoform X1"/>
    <property type="match status" value="1"/>
</dbReference>
<dbReference type="GO" id="GO:0005634">
    <property type="term" value="C:nucleus"/>
    <property type="evidence" value="ECO:0007669"/>
    <property type="project" value="UniProtKB-SubCell"/>
</dbReference>
<feature type="compositionally biased region" description="Acidic residues" evidence="18">
    <location>
        <begin position="748"/>
        <end position="785"/>
    </location>
</feature>
<reference evidence="20 21" key="1">
    <citation type="submission" date="2024-04" db="EMBL/GenBank/DDBJ databases">
        <authorList>
            <person name="Waldvogel A.-M."/>
            <person name="Schoenle A."/>
        </authorList>
    </citation>
    <scope>NUCLEOTIDE SEQUENCE [LARGE SCALE GENOMIC DNA]</scope>
</reference>
<feature type="domain" description="C2H2-type" evidence="19">
    <location>
        <begin position="576"/>
        <end position="600"/>
    </location>
</feature>
<evidence type="ECO:0000256" key="14">
    <source>
        <dbReference type="ARBA" id="ARBA00077042"/>
    </source>
</evidence>
<evidence type="ECO:0000256" key="1">
    <source>
        <dbReference type="ARBA" id="ARBA00004123"/>
    </source>
</evidence>
<feature type="compositionally biased region" description="Basic residues" evidence="18">
    <location>
        <begin position="731"/>
        <end position="743"/>
    </location>
</feature>
<evidence type="ECO:0000256" key="6">
    <source>
        <dbReference type="ARBA" id="ARBA00022833"/>
    </source>
</evidence>
<feature type="region of interest" description="Disordered" evidence="18">
    <location>
        <begin position="1235"/>
        <end position="1510"/>
    </location>
</feature>
<dbReference type="SUPFAM" id="SSF57667">
    <property type="entry name" value="beta-beta-alpha zinc fingers"/>
    <property type="match status" value="7"/>
</dbReference>
<gene>
    <name evidence="20" type="ORF">KC01_LOCUS24013</name>
</gene>
<evidence type="ECO:0000256" key="3">
    <source>
        <dbReference type="ARBA" id="ARBA00022723"/>
    </source>
</evidence>
<accession>A0AAV2L2F7</accession>
<feature type="region of interest" description="Disordered" evidence="18">
    <location>
        <begin position="718"/>
        <end position="823"/>
    </location>
</feature>
<dbReference type="FunFam" id="3.30.160.60:FF:000420">
    <property type="entry name" value="Putative transcriptional repressor ctcf"/>
    <property type="match status" value="1"/>
</dbReference>
<keyword evidence="9" id="KW-0010">Activator</keyword>
<keyword evidence="4" id="KW-0677">Repeat</keyword>
<dbReference type="EMBL" id="OZ035842">
    <property type="protein sequence ID" value="CAL1595163.1"/>
    <property type="molecule type" value="Genomic_DNA"/>
</dbReference>
<feature type="region of interest" description="Disordered" evidence="18">
    <location>
        <begin position="1545"/>
        <end position="1576"/>
    </location>
</feature>
<keyword evidence="21" id="KW-1185">Reference proteome</keyword>
<organism evidence="20 21">
    <name type="scientific">Knipowitschia caucasica</name>
    <name type="common">Caucasian dwarf goby</name>
    <name type="synonym">Pomatoschistus caucasicus</name>
    <dbReference type="NCBI Taxonomy" id="637954"/>
    <lineage>
        <taxon>Eukaryota</taxon>
        <taxon>Metazoa</taxon>
        <taxon>Chordata</taxon>
        <taxon>Craniata</taxon>
        <taxon>Vertebrata</taxon>
        <taxon>Euteleostomi</taxon>
        <taxon>Actinopterygii</taxon>
        <taxon>Neopterygii</taxon>
        <taxon>Teleostei</taxon>
        <taxon>Neoteleostei</taxon>
        <taxon>Acanthomorphata</taxon>
        <taxon>Gobiaria</taxon>
        <taxon>Gobiiformes</taxon>
        <taxon>Gobioidei</taxon>
        <taxon>Gobiidae</taxon>
        <taxon>Gobiinae</taxon>
        <taxon>Knipowitschia</taxon>
    </lineage>
</organism>
<dbReference type="SMART" id="SM00355">
    <property type="entry name" value="ZnF_C2H2"/>
    <property type="match status" value="11"/>
</dbReference>
<feature type="compositionally biased region" description="Basic and acidic residues" evidence="18">
    <location>
        <begin position="1345"/>
        <end position="1370"/>
    </location>
</feature>
<feature type="domain" description="C2H2-type" evidence="19">
    <location>
        <begin position="490"/>
        <end position="517"/>
    </location>
</feature>
<feature type="compositionally biased region" description="Polar residues" evidence="18">
    <location>
        <begin position="1555"/>
        <end position="1574"/>
    </location>
</feature>
<dbReference type="Pfam" id="PF00096">
    <property type="entry name" value="zf-C2H2"/>
    <property type="match status" value="4"/>
</dbReference>
<keyword evidence="2" id="KW-0678">Repressor</keyword>
<evidence type="ECO:0000256" key="10">
    <source>
        <dbReference type="ARBA" id="ARBA00023163"/>
    </source>
</evidence>
<dbReference type="FunFam" id="3.30.160.60:FF:000373">
    <property type="entry name" value="Putative transcriptional repressor ctcf"/>
    <property type="match status" value="1"/>
</dbReference>
<feature type="compositionally biased region" description="Pro residues" evidence="18">
    <location>
        <begin position="1401"/>
        <end position="1427"/>
    </location>
</feature>
<feature type="compositionally biased region" description="Basic and acidic residues" evidence="18">
    <location>
        <begin position="1433"/>
        <end position="1446"/>
    </location>
</feature>
<sequence>MKPFPPRYRGHPSIAGFSGGEKRVINDLSVLWRSPLLANQDSAVVSTPPPSGRTGALSHTAILCTQYSPKAGEGLKTKCGEPRICPGHPNFLVQWPHFHLRVVGTTTDDKRTGMESEDDSSVQVVHSQDAIVADLLQQAAEAGGVVIDGQRVVLDQGQGMVETTTVSVDGGGSVQMMVMDSLDPALLQMKTEVLDGVSAGAAHQATVTTVDQTQIITLQVVNVEEQAALGLGELQLVQVPVSASTVEALQHGTLVDASSMQKDPVICHTLPLPEGFQVVKVGANGEVETVDQEEEEGEGQPDDDGEENQFEEIMGAPVEPTAEEQAWDKDPDYQPNLGTMKKMKKGKKSRLRYAEGDKDMDVSVYDFEEEQQEGLLSEVNAEKVVGNMKPPKPTKIKKKGVKKTFQCELCSYTCPRRSNLDRHMKSHTDERPHKCHLCGRAFRTVTLLRNHLNTHTGTRPHKCTDCDMAFVTSGELVRHRRYKHTHEKPFKCSMCDYASVEVSKLKRHIRSHTGERPFQCSLCSYASRDTYKLKRHMRTHSGEKPYECYICHARFTQSGTMKMHILQKHTENVAKFHCPHCDTVIARKSDLGVHLRKQHSFIETGKKCRYCDAVFHERYALIQHQKSHKNEKRFKCDMCDYCCRQERHMVMHRRTHTGEKPFSCSQCEKTFRQKQLLDMHFKRYHDPNFIPTAFVCPKCNKTFTRRNTMSRHAENCNGEAEEGENGVVTPRKGRRGRKRKMRSRKDDDSEDDDQVELDDDEEEDEEDELPDEESTLLQEEDEGLDLDQAPAIVPVPAPEEPPVKRKRGRPPKNPPKTPVHAAPGKATAIIQVEDESTGAVENIIVKKEEGDGTEVTPDEQGVALTVEAVEMDTDATETVELTLNEATTAANGDLTPEMILSMMDRQLVPPPDPRRQWRDGDGGGACGCCREDHPLCSALAAAEEEAVGRRALPDQEDHFPGRLDRPLPCLSAGASASPMEPLPTQGQTLRHYTALRPRPRRTRTQPPSSRPQELKAEAENDAVDGMGRVDEGVDEFFTKKIIPDYALKGRWEESNPAQATPSESSFTSLDPLPFSPSTDSVPSCPETTTVSSAPPTDTQPVSPTNDAPSSPPSSLPLSYTNTTNTSTVPKNIKKKFGDFFAFKRARAGRTAKAGGGEAGGEAVKVKRTSIADLIRPLREAKDRERERDKERGSKSVEDVNVCNDAAITEGSAAVGMRLAGEGMDVLMPVKTLTISTPSNESAPTHPTTPAPCASTHTDHTEVTVSQPERPPEGTEQGDTNTVERALRTKRSLREGKSQSLILLTADEDKDRAHKKKNVQDSSNSFEQRLQVMLHRISVGRSPPPDTKKKQNKEDELRKANSEGAILDKPESPFVKPRTMSSSAAERRDPKIAPDPVRPLVHPKPPVPERPLLPKPPVSAKPLLPVPPAAGDTVKVRSFSEDGKCEDSPAQSETQESTRGPPPVTLPKTELFSPALRKIPMAVERSEKAQSVTDESLPKPRAHLKPPVQRRAVSVHEDTLAMTQELKAVLQRSPIRLTGNKELPTCVEDSTAGEGAQSSQHESQDPNCASSPSQGQKEKIVTLHTHLVFEYKKTTPDAAVVPCMTTGRRHRVQLQSAGYRNVL</sequence>
<dbReference type="PANTHER" id="PTHR24379:SF81">
    <property type="entry name" value="CCCTC-BINDING FACTOR LIKE"/>
    <property type="match status" value="1"/>
</dbReference>
<feature type="compositionally biased region" description="Low complexity" evidence="18">
    <location>
        <begin position="1241"/>
        <end position="1255"/>
    </location>
</feature>
<name>A0AAV2L2F7_KNICA</name>
<dbReference type="InterPro" id="IPR013087">
    <property type="entry name" value="Znf_C2H2_type"/>
</dbReference>
<dbReference type="PROSITE" id="PS50157">
    <property type="entry name" value="ZINC_FINGER_C2H2_2"/>
    <property type="match status" value="11"/>
</dbReference>
<feature type="compositionally biased region" description="Basic and acidic residues" evidence="18">
    <location>
        <begin position="1175"/>
        <end position="1196"/>
    </location>
</feature>
<dbReference type="Pfam" id="PF16000">
    <property type="entry name" value="CARMIL_C"/>
    <property type="match status" value="1"/>
</dbReference>
<evidence type="ECO:0000256" key="2">
    <source>
        <dbReference type="ARBA" id="ARBA00022491"/>
    </source>
</evidence>
<comment type="similarity">
    <text evidence="12">Belongs to the CTCF zinc-finger protein family.</text>
</comment>
<keyword evidence="3" id="KW-0479">Metal-binding</keyword>
<feature type="domain" description="C2H2-type" evidence="19">
    <location>
        <begin position="634"/>
        <end position="661"/>
    </location>
</feature>
<feature type="compositionally biased region" description="Low complexity" evidence="18">
    <location>
        <begin position="1115"/>
        <end position="1129"/>
    </location>
</feature>
<feature type="region of interest" description="Disordered" evidence="18">
    <location>
        <begin position="1148"/>
        <end position="1196"/>
    </location>
</feature>
<feature type="domain" description="C2H2-type" evidence="19">
    <location>
        <begin position="606"/>
        <end position="633"/>
    </location>
</feature>
<keyword evidence="7" id="KW-0805">Transcription regulation</keyword>
<protein>
    <recommendedName>
        <fullName evidence="13">Transcriptional repressor CTCF</fullName>
    </recommendedName>
    <alternativeName>
        <fullName evidence="14">11-zinc finger protein</fullName>
    </alternativeName>
    <alternativeName>
        <fullName evidence="15">CCCTC-binding factor</fullName>
    </alternativeName>
    <alternativeName>
        <fullName evidence="16">CTCFL paralog</fullName>
    </alternativeName>
</protein>
<dbReference type="GO" id="GO:0008270">
    <property type="term" value="F:zinc ion binding"/>
    <property type="evidence" value="ECO:0007669"/>
    <property type="project" value="UniProtKB-KW"/>
</dbReference>
<evidence type="ECO:0000256" key="11">
    <source>
        <dbReference type="ARBA" id="ARBA00023242"/>
    </source>
</evidence>
<evidence type="ECO:0000256" key="5">
    <source>
        <dbReference type="ARBA" id="ARBA00022771"/>
    </source>
</evidence>
<dbReference type="FunFam" id="3.30.160.60:FF:000222">
    <property type="entry name" value="Putative transcriptional repressor ctcf"/>
    <property type="match status" value="1"/>
</dbReference>
<keyword evidence="8" id="KW-0238">DNA-binding</keyword>
<keyword evidence="6" id="KW-0862">Zinc</keyword>
<dbReference type="GO" id="GO:0000981">
    <property type="term" value="F:DNA-binding transcription factor activity, RNA polymerase II-specific"/>
    <property type="evidence" value="ECO:0007669"/>
    <property type="project" value="TreeGrafter"/>
</dbReference>
<feature type="domain" description="C2H2-type" evidence="19">
    <location>
        <begin position="694"/>
        <end position="721"/>
    </location>
</feature>
<evidence type="ECO:0000256" key="15">
    <source>
        <dbReference type="ARBA" id="ARBA00079129"/>
    </source>
</evidence>
<dbReference type="GO" id="GO:0000977">
    <property type="term" value="F:RNA polymerase II transcription regulatory region sequence-specific DNA binding"/>
    <property type="evidence" value="ECO:0007669"/>
    <property type="project" value="TreeGrafter"/>
</dbReference>
<feature type="region of interest" description="Disordered" evidence="18">
    <location>
        <begin position="969"/>
        <end position="1034"/>
    </location>
</feature>
<evidence type="ECO:0000256" key="18">
    <source>
        <dbReference type="SAM" id="MobiDB-lite"/>
    </source>
</evidence>
<keyword evidence="5 17" id="KW-0863">Zinc-finger</keyword>
<dbReference type="FunFam" id="3.30.160.60:FF:000283">
    <property type="entry name" value="Putative transcriptional repressor ctcf"/>
    <property type="match status" value="1"/>
</dbReference>
<feature type="compositionally biased region" description="Polar residues" evidence="18">
    <location>
        <begin position="1055"/>
        <end position="1068"/>
    </location>
</feature>
<dbReference type="PROSITE" id="PS00028">
    <property type="entry name" value="ZINC_FINGER_C2H2_1"/>
    <property type="match status" value="8"/>
</dbReference>
<evidence type="ECO:0000256" key="4">
    <source>
        <dbReference type="ARBA" id="ARBA00022737"/>
    </source>
</evidence>
<feature type="domain" description="C2H2-type" evidence="19">
    <location>
        <begin position="433"/>
        <end position="460"/>
    </location>
</feature>
<feature type="domain" description="C2H2-type" evidence="19">
    <location>
        <begin position="662"/>
        <end position="685"/>
    </location>
</feature>
<evidence type="ECO:0000259" key="19">
    <source>
        <dbReference type="PROSITE" id="PS50157"/>
    </source>
</evidence>
<feature type="domain" description="C2H2-type" evidence="19">
    <location>
        <begin position="461"/>
        <end position="489"/>
    </location>
</feature>
<dbReference type="Gene3D" id="3.30.160.60">
    <property type="entry name" value="Classic Zinc Finger"/>
    <property type="match status" value="9"/>
</dbReference>
<evidence type="ECO:0000313" key="21">
    <source>
        <dbReference type="Proteomes" id="UP001497482"/>
    </source>
</evidence>
<evidence type="ECO:0000313" key="20">
    <source>
        <dbReference type="EMBL" id="CAL1595163.1"/>
    </source>
</evidence>
<evidence type="ECO:0000256" key="16">
    <source>
        <dbReference type="ARBA" id="ARBA00080637"/>
    </source>
</evidence>
<evidence type="ECO:0000256" key="17">
    <source>
        <dbReference type="PROSITE-ProRule" id="PRU00042"/>
    </source>
</evidence>
<feature type="region of interest" description="Disordered" evidence="18">
    <location>
        <begin position="1047"/>
        <end position="1130"/>
    </location>
</feature>
<feature type="compositionally biased region" description="Polar residues" evidence="18">
    <location>
        <begin position="1448"/>
        <end position="1457"/>
    </location>
</feature>
<comment type="subcellular location">
    <subcellularLocation>
        <location evidence="1">Nucleus</location>
    </subcellularLocation>
</comment>
<keyword evidence="10" id="KW-0804">Transcription</keyword>
<dbReference type="Proteomes" id="UP001497482">
    <property type="component" value="Chromosome 20"/>
</dbReference>
<feature type="domain" description="C2H2-type" evidence="19">
    <location>
        <begin position="518"/>
        <end position="545"/>
    </location>
</feature>
<feature type="region of interest" description="Disordered" evidence="18">
    <location>
        <begin position="318"/>
        <end position="346"/>
    </location>
</feature>
<dbReference type="FunFam" id="3.30.160.60:FF:000049">
    <property type="entry name" value="transcriptional repressor CTCF isoform X1"/>
    <property type="match status" value="2"/>
</dbReference>
<evidence type="ECO:0000256" key="9">
    <source>
        <dbReference type="ARBA" id="ARBA00023159"/>
    </source>
</evidence>
<evidence type="ECO:0000256" key="13">
    <source>
        <dbReference type="ARBA" id="ARBA00069362"/>
    </source>
</evidence>
<dbReference type="InterPro" id="IPR031943">
    <property type="entry name" value="CARMIL_C"/>
</dbReference>
<proteinExistence type="inferred from homology"/>
<keyword evidence="11" id="KW-0539">Nucleus</keyword>
<evidence type="ECO:0000256" key="7">
    <source>
        <dbReference type="ARBA" id="ARBA00023015"/>
    </source>
</evidence>
<feature type="compositionally biased region" description="Polar residues" evidence="18">
    <location>
        <begin position="1075"/>
        <end position="1107"/>
    </location>
</feature>
<evidence type="ECO:0000256" key="8">
    <source>
        <dbReference type="ARBA" id="ARBA00023125"/>
    </source>
</evidence>